<sequence length="176" mass="19417">MAKASVRRLKVYEARFGFHDSVVAAPNQKAALDAWGVRQDLFAEGDARVSEDEAAIEAAQAHPGAPLRRAAGSNDPYGLAPNLPDIADAPRKPKPKARATKPAEPPPPPDRSALDRAEADLAELEVRHRDEKAELDRRMAALEKEIDAARRRWRSERRKAEAVVDEKRRAYRTAGG</sequence>
<feature type="region of interest" description="Disordered" evidence="1">
    <location>
        <begin position="152"/>
        <end position="176"/>
    </location>
</feature>
<dbReference type="Proteomes" id="UP000281192">
    <property type="component" value="Chromosome"/>
</dbReference>
<dbReference type="OrthoDB" id="7478510at2"/>
<protein>
    <recommendedName>
        <fullName evidence="6">Cell envelope biogenesis protein TolA</fullName>
    </recommendedName>
</protein>
<dbReference type="AlphaFoldDB" id="A0A2N5CKP0"/>
<feature type="compositionally biased region" description="Basic and acidic residues" evidence="1">
    <location>
        <begin position="158"/>
        <end position="168"/>
    </location>
</feature>
<evidence type="ECO:0000313" key="4">
    <source>
        <dbReference type="Proteomes" id="UP000234483"/>
    </source>
</evidence>
<evidence type="ECO:0008006" key="6">
    <source>
        <dbReference type="Google" id="ProtNLM"/>
    </source>
</evidence>
<accession>A0A2N5CKP0</accession>
<organism evidence="3 4">
    <name type="scientific">Caulobacter flavus</name>
    <dbReference type="NCBI Taxonomy" id="1679497"/>
    <lineage>
        <taxon>Bacteria</taxon>
        <taxon>Pseudomonadati</taxon>
        <taxon>Pseudomonadota</taxon>
        <taxon>Alphaproteobacteria</taxon>
        <taxon>Caulobacterales</taxon>
        <taxon>Caulobacteraceae</taxon>
        <taxon>Caulobacter</taxon>
    </lineage>
</organism>
<dbReference type="RefSeq" id="WP_101715865.1">
    <property type="nucleotide sequence ID" value="NZ_CP026100.1"/>
</dbReference>
<reference evidence="3 4" key="1">
    <citation type="submission" date="2017-12" db="EMBL/GenBank/DDBJ databases">
        <title>The genome sequence of Caulobacter flavus CGMCC1 15093.</title>
        <authorList>
            <person name="Gao J."/>
            <person name="Mao X."/>
            <person name="Sun J."/>
        </authorList>
    </citation>
    <scope>NUCLEOTIDE SEQUENCE [LARGE SCALE GENOMIC DNA]</scope>
    <source>
        <strain evidence="3 4">CGMCC1 15093</strain>
    </source>
</reference>
<dbReference type="Proteomes" id="UP000234483">
    <property type="component" value="Unassembled WGS sequence"/>
</dbReference>
<evidence type="ECO:0000313" key="5">
    <source>
        <dbReference type="Proteomes" id="UP000281192"/>
    </source>
</evidence>
<keyword evidence="5" id="KW-1185">Reference proteome</keyword>
<evidence type="ECO:0000313" key="2">
    <source>
        <dbReference type="EMBL" id="AYV47910.1"/>
    </source>
</evidence>
<dbReference type="KEGG" id="cfh:C1707_17510"/>
<proteinExistence type="predicted"/>
<gene>
    <name evidence="2" type="ORF">C1707_17510</name>
    <name evidence="3" type="ORF">CFHF_26285</name>
</gene>
<dbReference type="EMBL" id="CP026100">
    <property type="protein sequence ID" value="AYV47910.1"/>
    <property type="molecule type" value="Genomic_DNA"/>
</dbReference>
<dbReference type="EMBL" id="PJRQ01000055">
    <property type="protein sequence ID" value="PLR06049.1"/>
    <property type="molecule type" value="Genomic_DNA"/>
</dbReference>
<evidence type="ECO:0000256" key="1">
    <source>
        <dbReference type="SAM" id="MobiDB-lite"/>
    </source>
</evidence>
<reference evidence="2 5" key="2">
    <citation type="submission" date="2018-01" db="EMBL/GenBank/DDBJ databases">
        <title>Complete genome sequence of Caulobacter flavus RHGG3.</title>
        <authorList>
            <person name="Yang E."/>
        </authorList>
    </citation>
    <scope>NUCLEOTIDE SEQUENCE [LARGE SCALE GENOMIC DNA]</scope>
    <source>
        <strain evidence="2 5">RHGG3</strain>
    </source>
</reference>
<evidence type="ECO:0000313" key="3">
    <source>
        <dbReference type="EMBL" id="PLR06049.1"/>
    </source>
</evidence>
<name>A0A2N5CKP0_9CAUL</name>
<feature type="region of interest" description="Disordered" evidence="1">
    <location>
        <begin position="58"/>
        <end position="118"/>
    </location>
</feature>